<feature type="compositionally biased region" description="Polar residues" evidence="1">
    <location>
        <begin position="175"/>
        <end position="185"/>
    </location>
</feature>
<dbReference type="EMBL" id="KZ805526">
    <property type="protein sequence ID" value="PVH94643.1"/>
    <property type="molecule type" value="Genomic_DNA"/>
</dbReference>
<gene>
    <name evidence="2" type="ORF">DM02DRAFT_676054</name>
</gene>
<dbReference type="AlphaFoldDB" id="A0A2V1DAS7"/>
<name>A0A2V1DAS7_9PLEO</name>
<dbReference type="STRING" id="97972.A0A2V1DAS7"/>
<dbReference type="OrthoDB" id="4187154at2759"/>
<feature type="region of interest" description="Disordered" evidence="1">
    <location>
        <begin position="174"/>
        <end position="197"/>
    </location>
</feature>
<keyword evidence="3" id="KW-1185">Reference proteome</keyword>
<reference evidence="2 3" key="1">
    <citation type="journal article" date="2018" name="Sci. Rep.">
        <title>Comparative genomics provides insights into the lifestyle and reveals functional heterogeneity of dark septate endophytic fungi.</title>
        <authorList>
            <person name="Knapp D.G."/>
            <person name="Nemeth J.B."/>
            <person name="Barry K."/>
            <person name="Hainaut M."/>
            <person name="Henrissat B."/>
            <person name="Johnson J."/>
            <person name="Kuo A."/>
            <person name="Lim J.H.P."/>
            <person name="Lipzen A."/>
            <person name="Nolan M."/>
            <person name="Ohm R.A."/>
            <person name="Tamas L."/>
            <person name="Grigoriev I.V."/>
            <person name="Spatafora J.W."/>
            <person name="Nagy L.G."/>
            <person name="Kovacs G.M."/>
        </authorList>
    </citation>
    <scope>NUCLEOTIDE SEQUENCE [LARGE SCALE GENOMIC DNA]</scope>
    <source>
        <strain evidence="2 3">DSE2036</strain>
    </source>
</reference>
<dbReference type="Proteomes" id="UP000244855">
    <property type="component" value="Unassembled WGS sequence"/>
</dbReference>
<accession>A0A2V1DAS7</accession>
<protein>
    <submittedName>
        <fullName evidence="2">Uncharacterized protein</fullName>
    </submittedName>
</protein>
<organism evidence="2 3">
    <name type="scientific">Periconia macrospinosa</name>
    <dbReference type="NCBI Taxonomy" id="97972"/>
    <lineage>
        <taxon>Eukaryota</taxon>
        <taxon>Fungi</taxon>
        <taxon>Dikarya</taxon>
        <taxon>Ascomycota</taxon>
        <taxon>Pezizomycotina</taxon>
        <taxon>Dothideomycetes</taxon>
        <taxon>Pleosporomycetidae</taxon>
        <taxon>Pleosporales</taxon>
        <taxon>Massarineae</taxon>
        <taxon>Periconiaceae</taxon>
        <taxon>Periconia</taxon>
    </lineage>
</organism>
<evidence type="ECO:0000313" key="3">
    <source>
        <dbReference type="Proteomes" id="UP000244855"/>
    </source>
</evidence>
<evidence type="ECO:0000256" key="1">
    <source>
        <dbReference type="SAM" id="MobiDB-lite"/>
    </source>
</evidence>
<proteinExistence type="predicted"/>
<evidence type="ECO:0000313" key="2">
    <source>
        <dbReference type="EMBL" id="PVH94643.1"/>
    </source>
</evidence>
<sequence>MLRTVELGRAVITTETSLELWLTTLITLSSKQNCIDLEQLSNSALISFLTSGGACVYRSECMSLVSDITMRGEPVDRDDMESLAARIVNAPAWGQLNLLPSIPEQLGQFGNQTIRINLGQSSKDIDDGIKKCHRLVATMVPDGVPTLALHSIHLNIIVSENMSKTSVQRLRKSQMESTPSFSQDTFPYDDGKGDTPSALSDEQLNLEHCSDEEILFATTEPSLARQTGKRKRSVTASNVHMHVPDSTGFPSDTKRYCHGISSTLGTPLLDSHTLQKSEVQLLSHMVDAAVRFSVLNSLKGSATGLKVKANNFTARLADVAPTLWRPGFLSVRVVTKGLSYTNVEFIP</sequence>